<evidence type="ECO:0000313" key="5">
    <source>
        <dbReference type="Proteomes" id="UP000070501"/>
    </source>
</evidence>
<keyword evidence="5" id="KW-1185">Reference proteome</keyword>
<dbReference type="EMBL" id="KQ964298">
    <property type="protein sequence ID" value="KXJ85066.1"/>
    <property type="molecule type" value="Genomic_DNA"/>
</dbReference>
<gene>
    <name evidence="4" type="ORF">Micbo1qcDRAFT_181126</name>
</gene>
<dbReference type="InterPro" id="IPR000073">
    <property type="entry name" value="AB_hydrolase_1"/>
</dbReference>
<dbReference type="Proteomes" id="UP000070501">
    <property type="component" value="Unassembled WGS sequence"/>
</dbReference>
<proteinExistence type="predicted"/>
<evidence type="ECO:0000259" key="3">
    <source>
        <dbReference type="Pfam" id="PF08386"/>
    </source>
</evidence>
<keyword evidence="1" id="KW-0732">Signal</keyword>
<dbReference type="InterPro" id="IPR013595">
    <property type="entry name" value="Pept_S33_TAP-like_C"/>
</dbReference>
<feature type="chain" id="PRO_5007292703" description="Alpha/Beta hydrolase protein" evidence="1">
    <location>
        <begin position="24"/>
        <end position="571"/>
    </location>
</feature>
<dbReference type="InParanoid" id="A0A136IJB3"/>
<dbReference type="SUPFAM" id="SSF53474">
    <property type="entry name" value="alpha/beta-Hydrolases"/>
    <property type="match status" value="1"/>
</dbReference>
<dbReference type="STRING" id="196109.A0A136IJB3"/>
<protein>
    <recommendedName>
        <fullName evidence="6">Alpha/Beta hydrolase protein</fullName>
    </recommendedName>
</protein>
<accession>A0A136IJB3</accession>
<feature type="domain" description="Peptidase S33 tripeptidyl aminopeptidase-like C-terminal" evidence="3">
    <location>
        <begin position="434"/>
        <end position="532"/>
    </location>
</feature>
<dbReference type="AlphaFoldDB" id="A0A136IJB3"/>
<dbReference type="Pfam" id="PF00561">
    <property type="entry name" value="Abhydrolase_1"/>
    <property type="match status" value="1"/>
</dbReference>
<organism evidence="4 5">
    <name type="scientific">Microdochium bolleyi</name>
    <dbReference type="NCBI Taxonomy" id="196109"/>
    <lineage>
        <taxon>Eukaryota</taxon>
        <taxon>Fungi</taxon>
        <taxon>Dikarya</taxon>
        <taxon>Ascomycota</taxon>
        <taxon>Pezizomycotina</taxon>
        <taxon>Sordariomycetes</taxon>
        <taxon>Xylariomycetidae</taxon>
        <taxon>Xylariales</taxon>
        <taxon>Microdochiaceae</taxon>
        <taxon>Microdochium</taxon>
    </lineage>
</organism>
<dbReference type="InterPro" id="IPR029058">
    <property type="entry name" value="AB_hydrolase_fold"/>
</dbReference>
<evidence type="ECO:0000256" key="1">
    <source>
        <dbReference type="SAM" id="SignalP"/>
    </source>
</evidence>
<dbReference type="OrthoDB" id="425534at2759"/>
<reference evidence="5" key="1">
    <citation type="submission" date="2016-02" db="EMBL/GenBank/DDBJ databases">
        <title>Draft genome sequence of Microdochium bolleyi, a fungal endophyte of beachgrass.</title>
        <authorList>
            <consortium name="DOE Joint Genome Institute"/>
            <person name="David A.S."/>
            <person name="May G."/>
            <person name="Haridas S."/>
            <person name="Lim J."/>
            <person name="Wang M."/>
            <person name="Labutti K."/>
            <person name="Lipzen A."/>
            <person name="Barry K."/>
            <person name="Grigoriev I.V."/>
        </authorList>
    </citation>
    <scope>NUCLEOTIDE SEQUENCE [LARGE SCALE GENOMIC DNA]</scope>
    <source>
        <strain evidence="5">J235TASD1</strain>
    </source>
</reference>
<name>A0A136IJB3_9PEZI</name>
<dbReference type="Gene3D" id="3.40.50.1820">
    <property type="entry name" value="alpha/beta hydrolase"/>
    <property type="match status" value="1"/>
</dbReference>
<sequence length="571" mass="61138">MRLPIINTALFVLSALGIAGVSAQAPPNRVVDPTVFPKIKPSNKLEWTDCYEVFKCARLSVPGKLRGRPSKDRIQIAIIRLPYKRVNESMPAESLGTIHVQLGGWSASSTVELPSPFGESFTPLFAGYELLAIDYRGYGWSPPSINCFTSEQERQTYALSEPPLLGSSANSADVWDARGKDFSSRCATNAANAVKYAGSYAAAADHVAVMKAMGQHKINFWAVTSGAVVASTVAYKWPQHVGKILLDAPAPASLSYTSTTAQAYAIQDADKALTAFLYICLKADPKGPTPCNFTGASTTLADIRGRFDKIEADLKRRTDGGIAVQGFERRFDWSVFKYVESLPLFVPALFPVLAGVLSELESGQYAGFVPFALANFTYQPVPPLPMLTEDPTFDGLLAGACIDATKPPRTRAQFDAYYADLEQRVPSVAPLFAGAPLTCKSWGVRTVNRCCGPYAADIGKHGGKVVILNNVADPASSVENARRIRDSFKGAAAVVESVVAGHTSFVATSDCLNKVIFEFFATGTVPKDGLRCEGAHAQAFGVPLPGDFRKGGLLCGACRVLPASVSCCCTE</sequence>
<dbReference type="Pfam" id="PF08386">
    <property type="entry name" value="Abhydrolase_4"/>
    <property type="match status" value="1"/>
</dbReference>
<evidence type="ECO:0000313" key="4">
    <source>
        <dbReference type="EMBL" id="KXJ85066.1"/>
    </source>
</evidence>
<feature type="signal peptide" evidence="1">
    <location>
        <begin position="1"/>
        <end position="23"/>
    </location>
</feature>
<feature type="domain" description="AB hydrolase-1" evidence="2">
    <location>
        <begin position="124"/>
        <end position="254"/>
    </location>
</feature>
<evidence type="ECO:0008006" key="6">
    <source>
        <dbReference type="Google" id="ProtNLM"/>
    </source>
</evidence>
<evidence type="ECO:0000259" key="2">
    <source>
        <dbReference type="Pfam" id="PF00561"/>
    </source>
</evidence>